<proteinExistence type="inferred from homology"/>
<name>A0ABV9TUK6_9ACTN</name>
<evidence type="ECO:0000256" key="7">
    <source>
        <dbReference type="RuleBase" id="RU363032"/>
    </source>
</evidence>
<keyword evidence="10" id="KW-1185">Reference proteome</keyword>
<evidence type="ECO:0000256" key="4">
    <source>
        <dbReference type="ARBA" id="ARBA00022692"/>
    </source>
</evidence>
<keyword evidence="2 7" id="KW-0813">Transport</keyword>
<dbReference type="Pfam" id="PF00528">
    <property type="entry name" value="BPD_transp_1"/>
    <property type="match status" value="1"/>
</dbReference>
<evidence type="ECO:0000256" key="1">
    <source>
        <dbReference type="ARBA" id="ARBA00004651"/>
    </source>
</evidence>
<keyword evidence="5 7" id="KW-1133">Transmembrane helix</keyword>
<dbReference type="SUPFAM" id="SSF161098">
    <property type="entry name" value="MetI-like"/>
    <property type="match status" value="1"/>
</dbReference>
<gene>
    <name evidence="9" type="ORF">ACFPCY_04005</name>
</gene>
<protein>
    <submittedName>
        <fullName evidence="9">Carbohydrate ABC transporter permease</fullName>
    </submittedName>
</protein>
<comment type="subcellular location">
    <subcellularLocation>
        <location evidence="1 7">Cell membrane</location>
        <topology evidence="1 7">Multi-pass membrane protein</topology>
    </subcellularLocation>
</comment>
<keyword evidence="4 7" id="KW-0812">Transmembrane</keyword>
<sequence length="285" mass="31150">MSAPGNAGGRGTRIALNTAGILVFMFAVFPVFWMVSSAFKTDEDINSETPLPVPVHWTLKHFKAVIDGQGLDYGLFHFFLNSLIVAVVTVAASCVISVLAAYAVARTRFRGRVAFLLMLLVVQMVPLEALMLPLMLNAQRMHLLNNLGGVIVVYVGSMLAFSTLMLRGFVAAVPKELEEAASIDGASKFTTFWRITFPLVAPGLVATSIFSFVNAWNEFVIAFAFLKDQDKYMLPLTLSYSFGRTQVEWGSIMASSTLFTIPVMVFFLIVQRRMVSGLVAGAVKG</sequence>
<organism evidence="9 10">
    <name type="scientific">Actinomadura gamaensis</name>
    <dbReference type="NCBI Taxonomy" id="1763541"/>
    <lineage>
        <taxon>Bacteria</taxon>
        <taxon>Bacillati</taxon>
        <taxon>Actinomycetota</taxon>
        <taxon>Actinomycetes</taxon>
        <taxon>Streptosporangiales</taxon>
        <taxon>Thermomonosporaceae</taxon>
        <taxon>Actinomadura</taxon>
    </lineage>
</organism>
<reference evidence="10" key="1">
    <citation type="journal article" date="2019" name="Int. J. Syst. Evol. Microbiol.">
        <title>The Global Catalogue of Microorganisms (GCM) 10K type strain sequencing project: providing services to taxonomists for standard genome sequencing and annotation.</title>
        <authorList>
            <consortium name="The Broad Institute Genomics Platform"/>
            <consortium name="The Broad Institute Genome Sequencing Center for Infectious Disease"/>
            <person name="Wu L."/>
            <person name="Ma J."/>
        </authorList>
    </citation>
    <scope>NUCLEOTIDE SEQUENCE [LARGE SCALE GENOMIC DNA]</scope>
    <source>
        <strain evidence="10">KLKA75</strain>
    </source>
</reference>
<dbReference type="InterPro" id="IPR050901">
    <property type="entry name" value="BP-dep_ABC_trans_perm"/>
</dbReference>
<feature type="transmembrane region" description="Helical" evidence="7">
    <location>
        <begin position="147"/>
        <end position="170"/>
    </location>
</feature>
<evidence type="ECO:0000256" key="3">
    <source>
        <dbReference type="ARBA" id="ARBA00022475"/>
    </source>
</evidence>
<evidence type="ECO:0000256" key="2">
    <source>
        <dbReference type="ARBA" id="ARBA00022448"/>
    </source>
</evidence>
<keyword evidence="3" id="KW-1003">Cell membrane</keyword>
<evidence type="ECO:0000313" key="10">
    <source>
        <dbReference type="Proteomes" id="UP001595872"/>
    </source>
</evidence>
<evidence type="ECO:0000313" key="9">
    <source>
        <dbReference type="EMBL" id="MFC4906472.1"/>
    </source>
</evidence>
<dbReference type="Proteomes" id="UP001595872">
    <property type="component" value="Unassembled WGS sequence"/>
</dbReference>
<dbReference type="InterPro" id="IPR000515">
    <property type="entry name" value="MetI-like"/>
</dbReference>
<dbReference type="PANTHER" id="PTHR32243">
    <property type="entry name" value="MALTOSE TRANSPORT SYSTEM PERMEASE-RELATED"/>
    <property type="match status" value="1"/>
</dbReference>
<feature type="transmembrane region" description="Helical" evidence="7">
    <location>
        <begin position="191"/>
        <end position="213"/>
    </location>
</feature>
<evidence type="ECO:0000256" key="5">
    <source>
        <dbReference type="ARBA" id="ARBA00022989"/>
    </source>
</evidence>
<dbReference type="PROSITE" id="PS50928">
    <property type="entry name" value="ABC_TM1"/>
    <property type="match status" value="1"/>
</dbReference>
<feature type="transmembrane region" description="Helical" evidence="7">
    <location>
        <begin position="14"/>
        <end position="35"/>
    </location>
</feature>
<dbReference type="EMBL" id="JBHSIT010000001">
    <property type="protein sequence ID" value="MFC4906472.1"/>
    <property type="molecule type" value="Genomic_DNA"/>
</dbReference>
<comment type="caution">
    <text evidence="9">The sequence shown here is derived from an EMBL/GenBank/DDBJ whole genome shotgun (WGS) entry which is preliminary data.</text>
</comment>
<feature type="transmembrane region" description="Helical" evidence="7">
    <location>
        <begin position="78"/>
        <end position="102"/>
    </location>
</feature>
<feature type="transmembrane region" description="Helical" evidence="7">
    <location>
        <begin position="249"/>
        <end position="270"/>
    </location>
</feature>
<evidence type="ECO:0000259" key="8">
    <source>
        <dbReference type="PROSITE" id="PS50928"/>
    </source>
</evidence>
<accession>A0ABV9TUK6</accession>
<evidence type="ECO:0000256" key="6">
    <source>
        <dbReference type="ARBA" id="ARBA00023136"/>
    </source>
</evidence>
<dbReference type="Gene3D" id="1.10.3720.10">
    <property type="entry name" value="MetI-like"/>
    <property type="match status" value="1"/>
</dbReference>
<dbReference type="CDD" id="cd06261">
    <property type="entry name" value="TM_PBP2"/>
    <property type="match status" value="1"/>
</dbReference>
<feature type="domain" description="ABC transmembrane type-1" evidence="8">
    <location>
        <begin position="79"/>
        <end position="270"/>
    </location>
</feature>
<dbReference type="RefSeq" id="WP_378252168.1">
    <property type="nucleotide sequence ID" value="NZ_JBHSIT010000001.1"/>
</dbReference>
<dbReference type="PANTHER" id="PTHR32243:SF18">
    <property type="entry name" value="INNER MEMBRANE ABC TRANSPORTER PERMEASE PROTEIN YCJP"/>
    <property type="match status" value="1"/>
</dbReference>
<dbReference type="InterPro" id="IPR035906">
    <property type="entry name" value="MetI-like_sf"/>
</dbReference>
<feature type="transmembrane region" description="Helical" evidence="7">
    <location>
        <begin position="114"/>
        <end position="135"/>
    </location>
</feature>
<comment type="similarity">
    <text evidence="7">Belongs to the binding-protein-dependent transport system permease family.</text>
</comment>
<keyword evidence="6 7" id="KW-0472">Membrane</keyword>